<reference evidence="1" key="1">
    <citation type="submission" date="2016-07" db="EMBL/GenBank/DDBJ databases">
        <authorList>
            <person name="Bretaudeau A."/>
        </authorList>
    </citation>
    <scope>NUCLEOTIDE SEQUENCE</scope>
    <source>
        <strain evidence="1">Rice</strain>
        <tissue evidence="1">Whole body</tissue>
    </source>
</reference>
<gene>
    <name evidence="1" type="ORF">SFRICE_031045</name>
</gene>
<evidence type="ECO:0000313" key="1">
    <source>
        <dbReference type="EMBL" id="SOQ54498.1"/>
    </source>
</evidence>
<accession>A0A2H1WN91</accession>
<protein>
    <submittedName>
        <fullName evidence="1">SFRICE_031045</fullName>
    </submittedName>
</protein>
<sequence>MANGQTDHWMVNIRATDIAATTENLQVRHRPFRNGIGGGGFRISDITASLAGCSQMRLPGKASRVRIPGRVNYYWTFFVYDNRLAPYYMGVITQTVKSGCTYIALRAIMCNSAYPLRDKRPVVSYSLQRCINILTVLTLDR</sequence>
<proteinExistence type="predicted"/>
<name>A0A2H1WN91_SPOFR</name>
<dbReference type="EMBL" id="ODYU01009819">
    <property type="protein sequence ID" value="SOQ54498.1"/>
    <property type="molecule type" value="Genomic_DNA"/>
</dbReference>
<organism evidence="1">
    <name type="scientific">Spodoptera frugiperda</name>
    <name type="common">Fall armyworm</name>
    <dbReference type="NCBI Taxonomy" id="7108"/>
    <lineage>
        <taxon>Eukaryota</taxon>
        <taxon>Metazoa</taxon>
        <taxon>Ecdysozoa</taxon>
        <taxon>Arthropoda</taxon>
        <taxon>Hexapoda</taxon>
        <taxon>Insecta</taxon>
        <taxon>Pterygota</taxon>
        <taxon>Neoptera</taxon>
        <taxon>Endopterygota</taxon>
        <taxon>Lepidoptera</taxon>
        <taxon>Glossata</taxon>
        <taxon>Ditrysia</taxon>
        <taxon>Noctuoidea</taxon>
        <taxon>Noctuidae</taxon>
        <taxon>Amphipyrinae</taxon>
        <taxon>Spodoptera</taxon>
    </lineage>
</organism>
<dbReference type="AlphaFoldDB" id="A0A2H1WN91"/>